<evidence type="ECO:0000313" key="5">
    <source>
        <dbReference type="EMBL" id="RRT60759.1"/>
    </source>
</evidence>
<proteinExistence type="predicted"/>
<dbReference type="AlphaFoldDB" id="A0A426Z9X7"/>
<feature type="repeat" description="WD" evidence="3">
    <location>
        <begin position="462"/>
        <end position="501"/>
    </location>
</feature>
<dbReference type="InterPro" id="IPR015943">
    <property type="entry name" value="WD40/YVTN_repeat-like_dom_sf"/>
</dbReference>
<feature type="compositionally biased region" description="Low complexity" evidence="4">
    <location>
        <begin position="27"/>
        <end position="36"/>
    </location>
</feature>
<evidence type="ECO:0000256" key="2">
    <source>
        <dbReference type="ARBA" id="ARBA00022737"/>
    </source>
</evidence>
<dbReference type="PANTHER" id="PTHR14221:SF67">
    <property type="entry name" value="WD REPEAT-CONTAINING PROTEIN 44-LIKE"/>
    <property type="match status" value="1"/>
</dbReference>
<evidence type="ECO:0000256" key="3">
    <source>
        <dbReference type="PROSITE-ProRule" id="PRU00221"/>
    </source>
</evidence>
<dbReference type="InterPro" id="IPR001680">
    <property type="entry name" value="WD40_rpt"/>
</dbReference>
<evidence type="ECO:0000256" key="1">
    <source>
        <dbReference type="ARBA" id="ARBA00022574"/>
    </source>
</evidence>
<dbReference type="Proteomes" id="UP000287651">
    <property type="component" value="Unassembled WGS sequence"/>
</dbReference>
<evidence type="ECO:0000256" key="4">
    <source>
        <dbReference type="SAM" id="MobiDB-lite"/>
    </source>
</evidence>
<comment type="caution">
    <text evidence="5">The sequence shown here is derived from an EMBL/GenBank/DDBJ whole genome shotgun (WGS) entry which is preliminary data.</text>
</comment>
<evidence type="ECO:0000313" key="6">
    <source>
        <dbReference type="Proteomes" id="UP000287651"/>
    </source>
</evidence>
<gene>
    <name evidence="5" type="ORF">B296_00044735</name>
</gene>
<organism evidence="5 6">
    <name type="scientific">Ensete ventricosum</name>
    <name type="common">Abyssinian banana</name>
    <name type="synonym">Musa ensete</name>
    <dbReference type="NCBI Taxonomy" id="4639"/>
    <lineage>
        <taxon>Eukaryota</taxon>
        <taxon>Viridiplantae</taxon>
        <taxon>Streptophyta</taxon>
        <taxon>Embryophyta</taxon>
        <taxon>Tracheophyta</taxon>
        <taxon>Spermatophyta</taxon>
        <taxon>Magnoliopsida</taxon>
        <taxon>Liliopsida</taxon>
        <taxon>Zingiberales</taxon>
        <taxon>Musaceae</taxon>
        <taxon>Ensete</taxon>
    </lineage>
</organism>
<keyword evidence="2" id="KW-0677">Repeat</keyword>
<protein>
    <submittedName>
        <fullName evidence="5">Uncharacterized protein</fullName>
    </submittedName>
</protein>
<dbReference type="SMART" id="SM00320">
    <property type="entry name" value="WD40"/>
    <property type="match status" value="3"/>
</dbReference>
<sequence>MTTTSSGGSPQEEEEEEFYESLDRILSSSCSTSASASDDESSVVGHRRRGRLRLPPLRSLDVWFSEPASVEERRRRLLRHLGLAGDPALARPGPIGAAAPIRDPGVGRSASFPDPIPAFPSGNARSRSDGSVVPGPWSKPLTQQQLSSKPPLDARFRILDISQSNRRVDGENLCCDPRYLIKSLDDGREFLVKEFREDGMWNTLSEVGTGRQLTVEEFELWVGKSPIVQELMRRQNLEDSTNSCGHPGGPGGGGSVGGSRWKKRGSWLRSIKNVAGTMVGRGHNRDRRSSDDKDSSSEKGGRRPSSATDDSLDGSHCLRHDLKKIKVRQYGKSHKDLSGLFMSQELLAHNGSIWSIKFSLDGRYLASAGEDRVIHVWEVLEIDRMGDLLNDKASRGNESCNPSIVSVKEGLPKGLSLANAEMNHWEKERRAKVVGSRKSLCLDPLVIPDYLFSLSEKPVCSFRGHLDDVLDLSWSKSQFNPVDDRYFISGSLDEKVRIWSIPERQVVDWNDLHEMVTAAYRIRLSQISACLTTNGKHVICASEDSHVYVWRYDDSRISKSKGGTTMTQSYEYFHSKGVTVAAPWPNTSMRTMVRTCPNKWDELDGECQTNAPSMAETNRPQLSTSLACRCIDSHQHSTLRNTNLNRFSDRASATWPEELMTANKQSPRCNGDFCSAGTTAPGMSAWGLAIVTAGWGGEIRTFQNFGFPVQT</sequence>
<feature type="compositionally biased region" description="Acidic residues" evidence="4">
    <location>
        <begin position="11"/>
        <end position="20"/>
    </location>
</feature>
<feature type="region of interest" description="Disordered" evidence="4">
    <location>
        <begin position="278"/>
        <end position="315"/>
    </location>
</feature>
<feature type="compositionally biased region" description="Basic and acidic residues" evidence="4">
    <location>
        <begin position="287"/>
        <end position="301"/>
    </location>
</feature>
<feature type="region of interest" description="Disordered" evidence="4">
    <location>
        <begin position="238"/>
        <end position="261"/>
    </location>
</feature>
<dbReference type="PROSITE" id="PS00678">
    <property type="entry name" value="WD_REPEATS_1"/>
    <property type="match status" value="1"/>
</dbReference>
<feature type="region of interest" description="Disordered" evidence="4">
    <location>
        <begin position="102"/>
        <end position="149"/>
    </location>
</feature>
<dbReference type="PROSITE" id="PS50294">
    <property type="entry name" value="WD_REPEATS_REGION"/>
    <property type="match status" value="2"/>
</dbReference>
<reference evidence="5 6" key="1">
    <citation type="journal article" date="2014" name="Agronomy (Basel)">
        <title>A Draft Genome Sequence for Ensete ventricosum, the Drought-Tolerant Tree Against Hunger.</title>
        <authorList>
            <person name="Harrison J."/>
            <person name="Moore K.A."/>
            <person name="Paszkiewicz K."/>
            <person name="Jones T."/>
            <person name="Grant M."/>
            <person name="Ambacheew D."/>
            <person name="Muzemil S."/>
            <person name="Studholme D.J."/>
        </authorList>
    </citation>
    <scope>NUCLEOTIDE SEQUENCE [LARGE SCALE GENOMIC DNA]</scope>
</reference>
<dbReference type="InterPro" id="IPR019775">
    <property type="entry name" value="WD40_repeat_CS"/>
</dbReference>
<feature type="region of interest" description="Disordered" evidence="4">
    <location>
        <begin position="1"/>
        <end position="49"/>
    </location>
</feature>
<dbReference type="EMBL" id="AMZH03007655">
    <property type="protein sequence ID" value="RRT60759.1"/>
    <property type="molecule type" value="Genomic_DNA"/>
</dbReference>
<accession>A0A426Z9X7</accession>
<keyword evidence="1 3" id="KW-0853">WD repeat</keyword>
<dbReference type="InterPro" id="IPR036322">
    <property type="entry name" value="WD40_repeat_dom_sf"/>
</dbReference>
<name>A0A426Z9X7_ENSVE</name>
<dbReference type="Pfam" id="PF00400">
    <property type="entry name" value="WD40"/>
    <property type="match status" value="2"/>
</dbReference>
<feature type="repeat" description="WD" evidence="3">
    <location>
        <begin position="346"/>
        <end position="379"/>
    </location>
</feature>
<dbReference type="InterPro" id="IPR040324">
    <property type="entry name" value="WDR44/Dgr2"/>
</dbReference>
<feature type="compositionally biased region" description="Gly residues" evidence="4">
    <location>
        <begin position="246"/>
        <end position="257"/>
    </location>
</feature>
<dbReference type="PROSITE" id="PS50082">
    <property type="entry name" value="WD_REPEATS_2"/>
    <property type="match status" value="2"/>
</dbReference>
<dbReference type="Gene3D" id="2.130.10.10">
    <property type="entry name" value="YVTN repeat-like/Quinoprotein amine dehydrogenase"/>
    <property type="match status" value="2"/>
</dbReference>
<dbReference type="SUPFAM" id="SSF50978">
    <property type="entry name" value="WD40 repeat-like"/>
    <property type="match status" value="1"/>
</dbReference>
<dbReference type="PANTHER" id="PTHR14221">
    <property type="entry name" value="WD REPEAT DOMAIN 44"/>
    <property type="match status" value="1"/>
</dbReference>